<dbReference type="EMBL" id="VSRR010073298">
    <property type="protein sequence ID" value="MPC87019.1"/>
    <property type="molecule type" value="Genomic_DNA"/>
</dbReference>
<proteinExistence type="predicted"/>
<protein>
    <submittedName>
        <fullName evidence="1">Uncharacterized protein</fullName>
    </submittedName>
</protein>
<evidence type="ECO:0000313" key="2">
    <source>
        <dbReference type="Proteomes" id="UP000324222"/>
    </source>
</evidence>
<dbReference type="Proteomes" id="UP000324222">
    <property type="component" value="Unassembled WGS sequence"/>
</dbReference>
<gene>
    <name evidence="1" type="ORF">E2C01_081868</name>
</gene>
<evidence type="ECO:0000313" key="1">
    <source>
        <dbReference type="EMBL" id="MPC87019.1"/>
    </source>
</evidence>
<sequence>MSWYRWHHQFVLVWLKRNTGETSLCLL</sequence>
<keyword evidence="2" id="KW-1185">Reference proteome</keyword>
<comment type="caution">
    <text evidence="1">The sequence shown here is derived from an EMBL/GenBank/DDBJ whole genome shotgun (WGS) entry which is preliminary data.</text>
</comment>
<dbReference type="AlphaFoldDB" id="A0A5B7IXL3"/>
<organism evidence="1 2">
    <name type="scientific">Portunus trituberculatus</name>
    <name type="common">Swimming crab</name>
    <name type="synonym">Neptunus trituberculatus</name>
    <dbReference type="NCBI Taxonomy" id="210409"/>
    <lineage>
        <taxon>Eukaryota</taxon>
        <taxon>Metazoa</taxon>
        <taxon>Ecdysozoa</taxon>
        <taxon>Arthropoda</taxon>
        <taxon>Crustacea</taxon>
        <taxon>Multicrustacea</taxon>
        <taxon>Malacostraca</taxon>
        <taxon>Eumalacostraca</taxon>
        <taxon>Eucarida</taxon>
        <taxon>Decapoda</taxon>
        <taxon>Pleocyemata</taxon>
        <taxon>Brachyura</taxon>
        <taxon>Eubrachyura</taxon>
        <taxon>Portunoidea</taxon>
        <taxon>Portunidae</taxon>
        <taxon>Portuninae</taxon>
        <taxon>Portunus</taxon>
    </lineage>
</organism>
<reference evidence="1 2" key="1">
    <citation type="submission" date="2019-05" db="EMBL/GenBank/DDBJ databases">
        <title>Another draft genome of Portunus trituberculatus and its Hox gene families provides insights of decapod evolution.</title>
        <authorList>
            <person name="Jeong J.-H."/>
            <person name="Song I."/>
            <person name="Kim S."/>
            <person name="Choi T."/>
            <person name="Kim D."/>
            <person name="Ryu S."/>
            <person name="Kim W."/>
        </authorList>
    </citation>
    <scope>NUCLEOTIDE SEQUENCE [LARGE SCALE GENOMIC DNA]</scope>
    <source>
        <tissue evidence="1">Muscle</tissue>
    </source>
</reference>
<accession>A0A5B7IXL3</accession>
<name>A0A5B7IXL3_PORTR</name>